<dbReference type="InterPro" id="IPR011009">
    <property type="entry name" value="Kinase-like_dom_sf"/>
</dbReference>
<evidence type="ECO:0000256" key="6">
    <source>
        <dbReference type="SAM" id="MobiDB-lite"/>
    </source>
</evidence>
<keyword evidence="7" id="KW-0472">Membrane</keyword>
<keyword evidence="2 5" id="KW-0547">Nucleotide-binding</keyword>
<dbReference type="InterPro" id="IPR000719">
    <property type="entry name" value="Prot_kinase_dom"/>
</dbReference>
<evidence type="ECO:0000256" key="4">
    <source>
        <dbReference type="ARBA" id="ARBA00022840"/>
    </source>
</evidence>
<dbReference type="PANTHER" id="PTHR43289:SF34">
    <property type="entry name" value="SERINE_THREONINE-PROTEIN KINASE YBDM-RELATED"/>
    <property type="match status" value="1"/>
</dbReference>
<dbReference type="Gene3D" id="3.30.200.20">
    <property type="entry name" value="Phosphorylase Kinase, domain 1"/>
    <property type="match status" value="1"/>
</dbReference>
<dbReference type="InterPro" id="IPR017441">
    <property type="entry name" value="Protein_kinase_ATP_BS"/>
</dbReference>
<dbReference type="PROSITE" id="PS00108">
    <property type="entry name" value="PROTEIN_KINASE_ST"/>
    <property type="match status" value="1"/>
</dbReference>
<feature type="region of interest" description="Disordered" evidence="6">
    <location>
        <begin position="446"/>
        <end position="527"/>
    </location>
</feature>
<feature type="region of interest" description="Disordered" evidence="6">
    <location>
        <begin position="680"/>
        <end position="702"/>
    </location>
</feature>
<dbReference type="GO" id="GO:0005524">
    <property type="term" value="F:ATP binding"/>
    <property type="evidence" value="ECO:0007669"/>
    <property type="project" value="UniProtKB-UniRule"/>
</dbReference>
<dbReference type="PROSITE" id="PS50011">
    <property type="entry name" value="PROTEIN_KINASE_DOM"/>
    <property type="match status" value="1"/>
</dbReference>
<dbReference type="Pfam" id="PF00069">
    <property type="entry name" value="Pkinase"/>
    <property type="match status" value="1"/>
</dbReference>
<dbReference type="SUPFAM" id="SSF56112">
    <property type="entry name" value="Protein kinase-like (PK-like)"/>
    <property type="match status" value="1"/>
</dbReference>
<evidence type="ECO:0000256" key="3">
    <source>
        <dbReference type="ARBA" id="ARBA00022777"/>
    </source>
</evidence>
<gene>
    <name evidence="9" type="ORF">PX52LOC_07408</name>
</gene>
<organism evidence="9 10">
    <name type="scientific">Limnoglobus roseus</name>
    <dbReference type="NCBI Taxonomy" id="2598579"/>
    <lineage>
        <taxon>Bacteria</taxon>
        <taxon>Pseudomonadati</taxon>
        <taxon>Planctomycetota</taxon>
        <taxon>Planctomycetia</taxon>
        <taxon>Gemmatales</taxon>
        <taxon>Gemmataceae</taxon>
        <taxon>Limnoglobus</taxon>
    </lineage>
</organism>
<keyword evidence="10" id="KW-1185">Reference proteome</keyword>
<dbReference type="SMART" id="SM00220">
    <property type="entry name" value="S_TKc"/>
    <property type="match status" value="1"/>
</dbReference>
<evidence type="ECO:0000259" key="8">
    <source>
        <dbReference type="PROSITE" id="PS50011"/>
    </source>
</evidence>
<evidence type="ECO:0000313" key="9">
    <source>
        <dbReference type="EMBL" id="QEL20315.1"/>
    </source>
</evidence>
<reference evidence="10" key="1">
    <citation type="submission" date="2019-08" db="EMBL/GenBank/DDBJ databases">
        <title>Limnoglobus roseus gen. nov., sp. nov., a novel freshwater planctomycete with a giant genome from the family Gemmataceae.</title>
        <authorList>
            <person name="Kulichevskaya I.S."/>
            <person name="Naumoff D.G."/>
            <person name="Miroshnikov K."/>
            <person name="Ivanova A."/>
            <person name="Philippov D.A."/>
            <person name="Hakobyan A."/>
            <person name="Rijpstra I.C."/>
            <person name="Sinninghe Damste J.S."/>
            <person name="Liesack W."/>
            <person name="Dedysh S.N."/>
        </authorList>
    </citation>
    <scope>NUCLEOTIDE SEQUENCE [LARGE SCALE GENOMIC DNA]</scope>
    <source>
        <strain evidence="10">PX52</strain>
    </source>
</reference>
<dbReference type="Gene3D" id="1.10.510.10">
    <property type="entry name" value="Transferase(Phosphotransferase) domain 1"/>
    <property type="match status" value="1"/>
</dbReference>
<feature type="compositionally biased region" description="Gly residues" evidence="6">
    <location>
        <begin position="462"/>
        <end position="504"/>
    </location>
</feature>
<keyword evidence="7" id="KW-1133">Transmembrane helix</keyword>
<dbReference type="EMBL" id="CP042425">
    <property type="protein sequence ID" value="QEL20315.1"/>
    <property type="molecule type" value="Genomic_DNA"/>
</dbReference>
<dbReference type="OrthoDB" id="6111975at2"/>
<keyword evidence="1" id="KW-0808">Transferase</keyword>
<protein>
    <submittedName>
        <fullName evidence="9">Serine/threonine protein kinase</fullName>
    </submittedName>
</protein>
<dbReference type="AlphaFoldDB" id="A0A5C1AP02"/>
<evidence type="ECO:0000313" key="10">
    <source>
        <dbReference type="Proteomes" id="UP000324974"/>
    </source>
</evidence>
<dbReference type="GO" id="GO:0004674">
    <property type="term" value="F:protein serine/threonine kinase activity"/>
    <property type="evidence" value="ECO:0007669"/>
    <property type="project" value="UniProtKB-KW"/>
</dbReference>
<name>A0A5C1AP02_9BACT</name>
<keyword evidence="9" id="KW-0723">Serine/threonine-protein kinase</keyword>
<evidence type="ECO:0000256" key="5">
    <source>
        <dbReference type="PROSITE-ProRule" id="PRU10141"/>
    </source>
</evidence>
<feature type="transmembrane region" description="Helical" evidence="7">
    <location>
        <begin position="380"/>
        <end position="403"/>
    </location>
</feature>
<evidence type="ECO:0000256" key="2">
    <source>
        <dbReference type="ARBA" id="ARBA00022741"/>
    </source>
</evidence>
<dbReference type="PANTHER" id="PTHR43289">
    <property type="entry name" value="MITOGEN-ACTIVATED PROTEIN KINASE KINASE KINASE 20-RELATED"/>
    <property type="match status" value="1"/>
</dbReference>
<evidence type="ECO:0000256" key="7">
    <source>
        <dbReference type="SAM" id="Phobius"/>
    </source>
</evidence>
<accession>A0A5C1AP02</accession>
<feature type="compositionally biased region" description="Basic and acidic residues" evidence="6">
    <location>
        <begin position="693"/>
        <end position="702"/>
    </location>
</feature>
<dbReference type="Proteomes" id="UP000324974">
    <property type="component" value="Chromosome"/>
</dbReference>
<dbReference type="RefSeq" id="WP_149114625.1">
    <property type="nucleotide sequence ID" value="NZ_CP042425.1"/>
</dbReference>
<feature type="binding site" evidence="5">
    <location>
        <position position="110"/>
    </location>
    <ligand>
        <name>ATP</name>
        <dbReference type="ChEBI" id="CHEBI:30616"/>
    </ligand>
</feature>
<keyword evidence="3 9" id="KW-0418">Kinase</keyword>
<keyword evidence="7" id="KW-0812">Transmembrane</keyword>
<dbReference type="KEGG" id="lrs:PX52LOC_07408"/>
<dbReference type="PROSITE" id="PS00107">
    <property type="entry name" value="PROTEIN_KINASE_ATP"/>
    <property type="match status" value="1"/>
</dbReference>
<dbReference type="CDD" id="cd14014">
    <property type="entry name" value="STKc_PknB_like"/>
    <property type="match status" value="1"/>
</dbReference>
<dbReference type="InterPro" id="IPR008271">
    <property type="entry name" value="Ser/Thr_kinase_AS"/>
</dbReference>
<keyword evidence="4 5" id="KW-0067">ATP-binding</keyword>
<sequence>MHSTTDRDPLDLVAEEFAERCRRGETPSVGAFTAKYPELADDLKELLPAVAQMEMLKRHRSPSLPTVMPLAPEMPEKLGDYRLVRELGRGGMGVVYEAVQESLGRRVALKVLPTGAGRNEAVRRERFLREAQVAARLHHTNIVPVFGVGEENGTPYFVMQYIPGCGLNDIITGWRARSDELTASKVLVRPNDWRRIADIGAAAADALQYAHEQGVLHRDVKPGNLLLDHHGTVWMADFGLAKFTEHDSLTATGDLLGTIPYMPPEALHGHADARTDVYGLGMTLYELATGTMPFDDSNPAILIRNIGEKSPPTPRALNPRIPRDLETIILKAIAREPARRYASAEELEKDLDAFLHDEPIRARRSSFVQRGWLWAKRNPILAMLSAVTAGALVFAVAVGWMSYSRTRAALANETKLLNEANDANKKLAENLNLSFAAFESVFEAAGGEPFGPDRPSFMNRGGPNGDRGGPNGDGQRGGGGPNGDGGRGGGGNRQPRDGGGGGRGPDGDGQRGRPFGGGGGPMPTGDPAAMLEAVLTFYEKFAEQNAANPALHGDAAKSLKFQLDAARAYRKVGQLNAFLQRNEKAETALKRSLAMLTDLSRQYSDSPEVLRESAMTIGFMPVVKTGDPAFAERYDVLRRAAEYAEGGPPLPPGVYWLLGKMAESTGDAVLAKAAKDRIGKWQAPPNWPWNNRAPDEPDRRRP</sequence>
<feature type="domain" description="Protein kinase" evidence="8">
    <location>
        <begin position="81"/>
        <end position="355"/>
    </location>
</feature>
<proteinExistence type="predicted"/>
<evidence type="ECO:0000256" key="1">
    <source>
        <dbReference type="ARBA" id="ARBA00022679"/>
    </source>
</evidence>